<gene>
    <name evidence="1" type="ORF">CK203_025438</name>
</gene>
<sequence>MTPKLLALRTLRKGGMEKLLLRQEVLWRQKARVRWVKEGDCNSKFFHRMANKKLTSL</sequence>
<dbReference type="Proteomes" id="UP000288805">
    <property type="component" value="Unassembled WGS sequence"/>
</dbReference>
<proteinExistence type="predicted"/>
<protein>
    <submittedName>
        <fullName evidence="1">Uncharacterized protein</fullName>
    </submittedName>
</protein>
<dbReference type="AlphaFoldDB" id="A0A438IZL2"/>
<dbReference type="EMBL" id="QGNW01000072">
    <property type="protein sequence ID" value="RVX02150.1"/>
    <property type="molecule type" value="Genomic_DNA"/>
</dbReference>
<reference evidence="1 2" key="1">
    <citation type="journal article" date="2018" name="PLoS Genet.">
        <title>Population sequencing reveals clonal diversity and ancestral inbreeding in the grapevine cultivar Chardonnay.</title>
        <authorList>
            <person name="Roach M.J."/>
            <person name="Johnson D.L."/>
            <person name="Bohlmann J."/>
            <person name="van Vuuren H.J."/>
            <person name="Jones S.J."/>
            <person name="Pretorius I.S."/>
            <person name="Schmidt S.A."/>
            <person name="Borneman A.R."/>
        </authorList>
    </citation>
    <scope>NUCLEOTIDE SEQUENCE [LARGE SCALE GENOMIC DNA]</scope>
    <source>
        <strain evidence="2">cv. Chardonnay</strain>
        <tissue evidence="1">Leaf</tissue>
    </source>
</reference>
<organism evidence="1 2">
    <name type="scientific">Vitis vinifera</name>
    <name type="common">Grape</name>
    <dbReference type="NCBI Taxonomy" id="29760"/>
    <lineage>
        <taxon>Eukaryota</taxon>
        <taxon>Viridiplantae</taxon>
        <taxon>Streptophyta</taxon>
        <taxon>Embryophyta</taxon>
        <taxon>Tracheophyta</taxon>
        <taxon>Spermatophyta</taxon>
        <taxon>Magnoliopsida</taxon>
        <taxon>eudicotyledons</taxon>
        <taxon>Gunneridae</taxon>
        <taxon>Pentapetalae</taxon>
        <taxon>rosids</taxon>
        <taxon>Vitales</taxon>
        <taxon>Vitaceae</taxon>
        <taxon>Viteae</taxon>
        <taxon>Vitis</taxon>
    </lineage>
</organism>
<evidence type="ECO:0000313" key="2">
    <source>
        <dbReference type="Proteomes" id="UP000288805"/>
    </source>
</evidence>
<comment type="caution">
    <text evidence="1">The sequence shown here is derived from an EMBL/GenBank/DDBJ whole genome shotgun (WGS) entry which is preliminary data.</text>
</comment>
<evidence type="ECO:0000313" key="1">
    <source>
        <dbReference type="EMBL" id="RVX02150.1"/>
    </source>
</evidence>
<accession>A0A438IZL2</accession>
<name>A0A438IZL2_VITVI</name>